<feature type="region of interest" description="Disordered" evidence="1">
    <location>
        <begin position="174"/>
        <end position="245"/>
    </location>
</feature>
<feature type="compositionally biased region" description="Polar residues" evidence="1">
    <location>
        <begin position="177"/>
        <end position="197"/>
    </location>
</feature>
<comment type="caution">
    <text evidence="2">The sequence shown here is derived from an EMBL/GenBank/DDBJ whole genome shotgun (WGS) entry which is preliminary data.</text>
</comment>
<keyword evidence="3" id="KW-1185">Reference proteome</keyword>
<protein>
    <submittedName>
        <fullName evidence="2">DUF2076 family protein</fullName>
    </submittedName>
</protein>
<evidence type="ECO:0000313" key="2">
    <source>
        <dbReference type="EMBL" id="MVW61734.1"/>
    </source>
</evidence>
<dbReference type="Proteomes" id="UP000443353">
    <property type="component" value="Unassembled WGS sequence"/>
</dbReference>
<dbReference type="AlphaFoldDB" id="A0A7X3G142"/>
<proteinExistence type="predicted"/>
<feature type="compositionally biased region" description="Polar residues" evidence="1">
    <location>
        <begin position="87"/>
        <end position="104"/>
    </location>
</feature>
<dbReference type="Pfam" id="PF09849">
    <property type="entry name" value="DUF2076"/>
    <property type="match status" value="1"/>
</dbReference>
<dbReference type="EMBL" id="WSES01000005">
    <property type="protein sequence ID" value="MVW61734.1"/>
    <property type="molecule type" value="Genomic_DNA"/>
</dbReference>
<organism evidence="2 3">
    <name type="scientific">Massilia cellulosiltytica</name>
    <dbReference type="NCBI Taxonomy" id="2683234"/>
    <lineage>
        <taxon>Bacteria</taxon>
        <taxon>Pseudomonadati</taxon>
        <taxon>Pseudomonadota</taxon>
        <taxon>Betaproteobacteria</taxon>
        <taxon>Burkholderiales</taxon>
        <taxon>Oxalobacteraceae</taxon>
        <taxon>Telluria group</taxon>
        <taxon>Massilia</taxon>
    </lineage>
</organism>
<evidence type="ECO:0000256" key="1">
    <source>
        <dbReference type="SAM" id="MobiDB-lite"/>
    </source>
</evidence>
<evidence type="ECO:0000313" key="3">
    <source>
        <dbReference type="Proteomes" id="UP000443353"/>
    </source>
</evidence>
<reference evidence="2 3" key="1">
    <citation type="submission" date="2019-12" db="EMBL/GenBank/DDBJ databases">
        <authorList>
            <person name="Li C."/>
            <person name="Zhao J."/>
        </authorList>
    </citation>
    <scope>NUCLEOTIDE SEQUENCE [LARGE SCALE GENOMIC DNA]</scope>
    <source>
        <strain evidence="2 3">NEAU-DD11</strain>
    </source>
</reference>
<accession>A0A7X3G142</accession>
<name>A0A7X3G142_9BURK</name>
<sequence length="245" mass="25923">MSPQDSQMLHDFLSQLIQARGSQKDPEADALIQRAVAQQPDAAYLLVQRALLLEQALNNAKDRIASLENQVRSGQQGDDGKFLDANSWGNSGRTPPAQSYQRDTQQPYQSQPQNQPQYQQPQYQSAPSSGFLRGGFGGFGGTLGSIAATAAGVAAGGFLFQGLENMFGHHDQGGNRLLNSDDPSNNLFSDQSGSSLADQAGLGDVDRVLDNGSSEGLFDSSVDNGSIDGGQGFFDGDGSDEGLFS</sequence>
<dbReference type="InterPro" id="IPR018648">
    <property type="entry name" value="DUF2076"/>
</dbReference>
<gene>
    <name evidence="2" type="ORF">GPY61_17535</name>
</gene>
<feature type="compositionally biased region" description="Low complexity" evidence="1">
    <location>
        <begin position="105"/>
        <end position="130"/>
    </location>
</feature>
<dbReference type="RefSeq" id="WP_160409605.1">
    <property type="nucleotide sequence ID" value="NZ_WSES01000005.1"/>
</dbReference>
<feature type="region of interest" description="Disordered" evidence="1">
    <location>
        <begin position="69"/>
        <end position="130"/>
    </location>
</feature>